<evidence type="ECO:0000313" key="5">
    <source>
        <dbReference type="Proteomes" id="UP000266677"/>
    </source>
</evidence>
<dbReference type="SUPFAM" id="SSF50475">
    <property type="entry name" value="FMN-binding split barrel"/>
    <property type="match status" value="1"/>
</dbReference>
<organism evidence="4 5">
    <name type="scientific">Nocardia panacis</name>
    <dbReference type="NCBI Taxonomy" id="2340916"/>
    <lineage>
        <taxon>Bacteria</taxon>
        <taxon>Bacillati</taxon>
        <taxon>Actinomycetota</taxon>
        <taxon>Actinomycetes</taxon>
        <taxon>Mycobacteriales</taxon>
        <taxon>Nocardiaceae</taxon>
        <taxon>Nocardia</taxon>
    </lineage>
</organism>
<dbReference type="GO" id="GO:0010181">
    <property type="term" value="F:FMN binding"/>
    <property type="evidence" value="ECO:0007669"/>
    <property type="project" value="InterPro"/>
</dbReference>
<dbReference type="PANTHER" id="PTHR30466:SF1">
    <property type="entry name" value="FMN REDUCTASE (NADH) RUTF"/>
    <property type="match status" value="1"/>
</dbReference>
<feature type="domain" description="Flavin reductase like" evidence="3">
    <location>
        <begin position="17"/>
        <end position="159"/>
    </location>
</feature>
<dbReference type="InterPro" id="IPR050268">
    <property type="entry name" value="NADH-dep_flavin_reductase"/>
</dbReference>
<evidence type="ECO:0000313" key="4">
    <source>
        <dbReference type="EMBL" id="RJO75223.1"/>
    </source>
</evidence>
<dbReference type="EMBL" id="QZFU01000019">
    <property type="protein sequence ID" value="RJO75223.1"/>
    <property type="molecule type" value="Genomic_DNA"/>
</dbReference>
<keyword evidence="2" id="KW-0560">Oxidoreductase</keyword>
<dbReference type="InterPro" id="IPR012349">
    <property type="entry name" value="Split_barrel_FMN-bd"/>
</dbReference>
<dbReference type="AlphaFoldDB" id="A0A3A4K4H8"/>
<proteinExistence type="inferred from homology"/>
<gene>
    <name evidence="4" type="ORF">D5S18_17880</name>
</gene>
<dbReference type="InterPro" id="IPR002563">
    <property type="entry name" value="Flavin_Rdtase-like_dom"/>
</dbReference>
<accession>A0A3A4K4H8</accession>
<evidence type="ECO:0000256" key="1">
    <source>
        <dbReference type="ARBA" id="ARBA00008898"/>
    </source>
</evidence>
<comment type="similarity">
    <text evidence="1">Belongs to the non-flavoprotein flavin reductase family.</text>
</comment>
<keyword evidence="5" id="KW-1185">Reference proteome</keyword>
<dbReference type="Pfam" id="PF01613">
    <property type="entry name" value="Flavin_Reduct"/>
    <property type="match status" value="1"/>
</dbReference>
<evidence type="ECO:0000256" key="2">
    <source>
        <dbReference type="ARBA" id="ARBA00023002"/>
    </source>
</evidence>
<dbReference type="Proteomes" id="UP000266677">
    <property type="component" value="Unassembled WGS sequence"/>
</dbReference>
<comment type="caution">
    <text evidence="4">The sequence shown here is derived from an EMBL/GenBank/DDBJ whole genome shotgun (WGS) entry which is preliminary data.</text>
</comment>
<dbReference type="SMART" id="SM00903">
    <property type="entry name" value="Flavin_Reduct"/>
    <property type="match status" value="1"/>
</dbReference>
<protein>
    <submittedName>
        <fullName evidence="4">Flavin reductase</fullName>
    </submittedName>
</protein>
<name>A0A3A4K4H8_9NOCA</name>
<reference evidence="4 5" key="1">
    <citation type="submission" date="2018-09" db="EMBL/GenBank/DDBJ databases">
        <title>YIM PH21274 draft genome.</title>
        <authorList>
            <person name="Miao C."/>
        </authorList>
    </citation>
    <scope>NUCLEOTIDE SEQUENCE [LARGE SCALE GENOMIC DNA]</scope>
    <source>
        <strain evidence="4 5">YIM PH 21724</strain>
    </source>
</reference>
<dbReference type="GO" id="GO:0042602">
    <property type="term" value="F:riboflavin reductase (NADPH) activity"/>
    <property type="evidence" value="ECO:0007669"/>
    <property type="project" value="TreeGrafter"/>
</dbReference>
<dbReference type="RefSeq" id="WP_120042097.1">
    <property type="nucleotide sequence ID" value="NZ_QZFU01000019.1"/>
</dbReference>
<dbReference type="OrthoDB" id="9792858at2"/>
<dbReference type="PANTHER" id="PTHR30466">
    <property type="entry name" value="FLAVIN REDUCTASE"/>
    <property type="match status" value="1"/>
</dbReference>
<sequence>MTMAPASVDPSVMRRTMGRFATGVAVITTEFEGEPHGMTVNSLTSVSLDPPLLLVCFTHGARSSDAVIAAGRFAVNVLSSRQEAIAMRFAKRGEDHFAGLGLEYDGHRVPVVPRALAHLDCDVERVLDAGDHTVVFGAVRDVCSREGDPLGFFRGQFSSIVPHDSEPEHWFF</sequence>
<evidence type="ECO:0000259" key="3">
    <source>
        <dbReference type="SMART" id="SM00903"/>
    </source>
</evidence>
<dbReference type="Gene3D" id="2.30.110.10">
    <property type="entry name" value="Electron Transport, Fmn-binding Protein, Chain A"/>
    <property type="match status" value="1"/>
</dbReference>
<dbReference type="GO" id="GO:0006208">
    <property type="term" value="P:pyrimidine nucleobase catabolic process"/>
    <property type="evidence" value="ECO:0007669"/>
    <property type="project" value="TreeGrafter"/>
</dbReference>